<dbReference type="Proteomes" id="UP001302812">
    <property type="component" value="Unassembled WGS sequence"/>
</dbReference>
<reference evidence="1" key="2">
    <citation type="submission" date="2023-05" db="EMBL/GenBank/DDBJ databases">
        <authorList>
            <consortium name="Lawrence Berkeley National Laboratory"/>
            <person name="Steindorff A."/>
            <person name="Hensen N."/>
            <person name="Bonometti L."/>
            <person name="Westerberg I."/>
            <person name="Brannstrom I.O."/>
            <person name="Guillou S."/>
            <person name="Cros-Aarteil S."/>
            <person name="Calhoun S."/>
            <person name="Haridas S."/>
            <person name="Kuo A."/>
            <person name="Mondo S."/>
            <person name="Pangilinan J."/>
            <person name="Riley R."/>
            <person name="Labutti K."/>
            <person name="Andreopoulos B."/>
            <person name="Lipzen A."/>
            <person name="Chen C."/>
            <person name="Yanf M."/>
            <person name="Daum C."/>
            <person name="Ng V."/>
            <person name="Clum A."/>
            <person name="Ohm R."/>
            <person name="Martin F."/>
            <person name="Silar P."/>
            <person name="Natvig D."/>
            <person name="Lalanne C."/>
            <person name="Gautier V."/>
            <person name="Ament-Velasquez S.L."/>
            <person name="Kruys A."/>
            <person name="Hutchinson M.I."/>
            <person name="Powell A.J."/>
            <person name="Barry K."/>
            <person name="Miller A.N."/>
            <person name="Grigoriev I.V."/>
            <person name="Debuchy R."/>
            <person name="Gladieux P."/>
            <person name="Thoren M.H."/>
            <person name="Johannesson H."/>
        </authorList>
    </citation>
    <scope>NUCLEOTIDE SEQUENCE</scope>
    <source>
        <strain evidence="1">CBS 508.74</strain>
    </source>
</reference>
<dbReference type="EMBL" id="MU853341">
    <property type="protein sequence ID" value="KAK4112924.1"/>
    <property type="molecule type" value="Genomic_DNA"/>
</dbReference>
<keyword evidence="2" id="KW-1185">Reference proteome</keyword>
<dbReference type="GeneID" id="89942524"/>
<proteinExistence type="predicted"/>
<accession>A0AAN6TEG3</accession>
<dbReference type="AlphaFoldDB" id="A0AAN6TEG3"/>
<protein>
    <submittedName>
        <fullName evidence="1">Uncharacterized protein</fullName>
    </submittedName>
</protein>
<comment type="caution">
    <text evidence="1">The sequence shown here is derived from an EMBL/GenBank/DDBJ whole genome shotgun (WGS) entry which is preliminary data.</text>
</comment>
<organism evidence="1 2">
    <name type="scientific">Canariomyces notabilis</name>
    <dbReference type="NCBI Taxonomy" id="2074819"/>
    <lineage>
        <taxon>Eukaryota</taxon>
        <taxon>Fungi</taxon>
        <taxon>Dikarya</taxon>
        <taxon>Ascomycota</taxon>
        <taxon>Pezizomycotina</taxon>
        <taxon>Sordariomycetes</taxon>
        <taxon>Sordariomycetidae</taxon>
        <taxon>Sordariales</taxon>
        <taxon>Chaetomiaceae</taxon>
        <taxon>Canariomyces</taxon>
    </lineage>
</organism>
<sequence>MLPDCCLLTDYMQGWSCSRAPPGQFCSSRTRRWSQVRSHSTPIGTLLLPCSCCLSPECPQMEANPARLYCIEPV</sequence>
<gene>
    <name evidence="1" type="ORF">N656DRAFT_81702</name>
</gene>
<evidence type="ECO:0000313" key="2">
    <source>
        <dbReference type="Proteomes" id="UP001302812"/>
    </source>
</evidence>
<dbReference type="RefSeq" id="XP_064670494.1">
    <property type="nucleotide sequence ID" value="XM_064818398.1"/>
</dbReference>
<evidence type="ECO:0000313" key="1">
    <source>
        <dbReference type="EMBL" id="KAK4112924.1"/>
    </source>
</evidence>
<name>A0AAN6TEG3_9PEZI</name>
<reference evidence="1" key="1">
    <citation type="journal article" date="2023" name="Mol. Phylogenet. Evol.">
        <title>Genome-scale phylogeny and comparative genomics of the fungal order Sordariales.</title>
        <authorList>
            <person name="Hensen N."/>
            <person name="Bonometti L."/>
            <person name="Westerberg I."/>
            <person name="Brannstrom I.O."/>
            <person name="Guillou S."/>
            <person name="Cros-Aarteil S."/>
            <person name="Calhoun S."/>
            <person name="Haridas S."/>
            <person name="Kuo A."/>
            <person name="Mondo S."/>
            <person name="Pangilinan J."/>
            <person name="Riley R."/>
            <person name="LaButti K."/>
            <person name="Andreopoulos B."/>
            <person name="Lipzen A."/>
            <person name="Chen C."/>
            <person name="Yan M."/>
            <person name="Daum C."/>
            <person name="Ng V."/>
            <person name="Clum A."/>
            <person name="Steindorff A."/>
            <person name="Ohm R.A."/>
            <person name="Martin F."/>
            <person name="Silar P."/>
            <person name="Natvig D.O."/>
            <person name="Lalanne C."/>
            <person name="Gautier V."/>
            <person name="Ament-Velasquez S.L."/>
            <person name="Kruys A."/>
            <person name="Hutchinson M.I."/>
            <person name="Powell A.J."/>
            <person name="Barry K."/>
            <person name="Miller A.N."/>
            <person name="Grigoriev I.V."/>
            <person name="Debuchy R."/>
            <person name="Gladieux P."/>
            <person name="Hiltunen Thoren M."/>
            <person name="Johannesson H."/>
        </authorList>
    </citation>
    <scope>NUCLEOTIDE SEQUENCE</scope>
    <source>
        <strain evidence="1">CBS 508.74</strain>
    </source>
</reference>